<comment type="similarity">
    <text evidence="1">Belongs to the LysR transcriptional regulatory family.</text>
</comment>
<dbReference type="CDD" id="cd08481">
    <property type="entry name" value="PBP2_GcdR_like"/>
    <property type="match status" value="1"/>
</dbReference>
<dbReference type="PANTHER" id="PTHR30537:SF26">
    <property type="entry name" value="GLYCINE CLEAVAGE SYSTEM TRANSCRIPTIONAL ACTIVATOR"/>
    <property type="match status" value="1"/>
</dbReference>
<keyword evidence="7" id="KW-1185">Reference proteome</keyword>
<protein>
    <submittedName>
        <fullName evidence="6">Transcriptional regulator GcvA</fullName>
    </submittedName>
</protein>
<feature type="domain" description="HTH lysR-type" evidence="5">
    <location>
        <begin position="7"/>
        <end position="64"/>
    </location>
</feature>
<sequence>MSRRHLPSLAGLQCFEAAARHLSFTRAADELSLTQSAVSKQVAQLESILEHPLFRRIRRRLHLTPEGAIYLGEARKILAQVEMSTRYMQSYGGEADVLNVATLPTFGARWLIPRLNGFRFRHPNINLNISNRVEPFDMQQERVEVAFFFGHGAWPKAECIKLLEEEMVPVCSPQALAGMKVKEPLALTRLVLLQSATRPEAWHDWFDAQGQYTEHSYHGPRFDTFYMALRAAQAGCGVALVPRFLVDEEIDEGKLVVPWPFSLKSRDAYYMAYPEHMAELYKVRAFIDWIRERID</sequence>
<dbReference type="Gene3D" id="3.40.190.10">
    <property type="entry name" value="Periplasmic binding protein-like II"/>
    <property type="match status" value="2"/>
</dbReference>
<keyword evidence="4" id="KW-0804">Transcription</keyword>
<dbReference type="SUPFAM" id="SSF53850">
    <property type="entry name" value="Periplasmic binding protein-like II"/>
    <property type="match status" value="1"/>
</dbReference>
<reference evidence="6 7" key="1">
    <citation type="journal article" date="2021" name="Front. Microbiol.">
        <title>Aerobic Denitrification and Heterotrophic Sulfur Oxidation in the Genus Halomonas Revealed by Six Novel Species Characterizations and Genome-Based Analysis.</title>
        <authorList>
            <person name="Wang L."/>
            <person name="Shao Z."/>
        </authorList>
    </citation>
    <scope>NUCLEOTIDE SEQUENCE [LARGE SCALE GENOMIC DNA]</scope>
    <source>
        <strain evidence="6 7">MCCC 1A05748</strain>
    </source>
</reference>
<comment type="caution">
    <text evidence="6">The sequence shown here is derived from an EMBL/GenBank/DDBJ whole genome shotgun (WGS) entry which is preliminary data.</text>
</comment>
<dbReference type="Pfam" id="PF00126">
    <property type="entry name" value="HTH_1"/>
    <property type="match status" value="1"/>
</dbReference>
<dbReference type="InterPro" id="IPR000847">
    <property type="entry name" value="LysR_HTH_N"/>
</dbReference>
<dbReference type="PRINTS" id="PR00039">
    <property type="entry name" value="HTHLYSR"/>
</dbReference>
<dbReference type="InterPro" id="IPR058163">
    <property type="entry name" value="LysR-type_TF_proteobact-type"/>
</dbReference>
<dbReference type="Proteomes" id="UP001320154">
    <property type="component" value="Unassembled WGS sequence"/>
</dbReference>
<dbReference type="SUPFAM" id="SSF46785">
    <property type="entry name" value="Winged helix' DNA-binding domain"/>
    <property type="match status" value="1"/>
</dbReference>
<evidence type="ECO:0000256" key="2">
    <source>
        <dbReference type="ARBA" id="ARBA00023015"/>
    </source>
</evidence>
<dbReference type="Pfam" id="PF03466">
    <property type="entry name" value="LysR_substrate"/>
    <property type="match status" value="1"/>
</dbReference>
<gene>
    <name evidence="6" type="primary">gcvA</name>
    <name evidence="6" type="ORF">HOP60_03135</name>
</gene>
<dbReference type="PANTHER" id="PTHR30537">
    <property type="entry name" value="HTH-TYPE TRANSCRIPTIONAL REGULATOR"/>
    <property type="match status" value="1"/>
</dbReference>
<organism evidence="6 7">
    <name type="scientific">Billgrantia desiderata</name>
    <dbReference type="NCBI Taxonomy" id="52021"/>
    <lineage>
        <taxon>Bacteria</taxon>
        <taxon>Pseudomonadati</taxon>
        <taxon>Pseudomonadota</taxon>
        <taxon>Gammaproteobacteria</taxon>
        <taxon>Oceanospirillales</taxon>
        <taxon>Halomonadaceae</taxon>
        <taxon>Billgrantia</taxon>
    </lineage>
</organism>
<name>A0ABS9B220_9GAMM</name>
<dbReference type="PROSITE" id="PS50931">
    <property type="entry name" value="HTH_LYSR"/>
    <property type="match status" value="1"/>
</dbReference>
<evidence type="ECO:0000313" key="6">
    <source>
        <dbReference type="EMBL" id="MCE8045721.1"/>
    </source>
</evidence>
<proteinExistence type="inferred from homology"/>
<evidence type="ECO:0000256" key="1">
    <source>
        <dbReference type="ARBA" id="ARBA00009437"/>
    </source>
</evidence>
<evidence type="ECO:0000256" key="3">
    <source>
        <dbReference type="ARBA" id="ARBA00023125"/>
    </source>
</evidence>
<dbReference type="EMBL" id="JABFTQ010000001">
    <property type="protein sequence ID" value="MCE8045721.1"/>
    <property type="molecule type" value="Genomic_DNA"/>
</dbReference>
<keyword evidence="2" id="KW-0805">Transcription regulation</keyword>
<dbReference type="InterPro" id="IPR005119">
    <property type="entry name" value="LysR_subst-bd"/>
</dbReference>
<dbReference type="NCBIfam" id="NF008352">
    <property type="entry name" value="PRK11139.1"/>
    <property type="match status" value="1"/>
</dbReference>
<dbReference type="InterPro" id="IPR036388">
    <property type="entry name" value="WH-like_DNA-bd_sf"/>
</dbReference>
<dbReference type="Gene3D" id="1.10.10.10">
    <property type="entry name" value="Winged helix-like DNA-binding domain superfamily/Winged helix DNA-binding domain"/>
    <property type="match status" value="1"/>
</dbReference>
<evidence type="ECO:0000256" key="4">
    <source>
        <dbReference type="ARBA" id="ARBA00023163"/>
    </source>
</evidence>
<evidence type="ECO:0000259" key="5">
    <source>
        <dbReference type="PROSITE" id="PS50931"/>
    </source>
</evidence>
<dbReference type="InterPro" id="IPR036390">
    <property type="entry name" value="WH_DNA-bd_sf"/>
</dbReference>
<accession>A0ABS9B220</accession>
<dbReference type="RefSeq" id="WP_234249917.1">
    <property type="nucleotide sequence ID" value="NZ_JABFTQ010000001.1"/>
</dbReference>
<evidence type="ECO:0000313" key="7">
    <source>
        <dbReference type="Proteomes" id="UP001320154"/>
    </source>
</evidence>
<keyword evidence="3" id="KW-0238">DNA-binding</keyword>